<dbReference type="InterPro" id="IPR007094">
    <property type="entry name" value="RNA-dir_pol_PSvirus"/>
</dbReference>
<dbReference type="InterPro" id="IPR001205">
    <property type="entry name" value="RNA-dir_pol_C"/>
</dbReference>
<dbReference type="GO" id="GO:0006351">
    <property type="term" value="P:DNA-templated transcription"/>
    <property type="evidence" value="ECO:0007669"/>
    <property type="project" value="InterPro"/>
</dbReference>
<feature type="transmembrane region" description="Helical" evidence="8">
    <location>
        <begin position="62"/>
        <end position="85"/>
    </location>
</feature>
<dbReference type="InterPro" id="IPR043504">
    <property type="entry name" value="Peptidase_S1_PA_chymotrypsin"/>
</dbReference>
<feature type="transmembrane region" description="Helical" evidence="8">
    <location>
        <begin position="157"/>
        <end position="181"/>
    </location>
</feature>
<keyword evidence="5" id="KW-0788">Thiol protease</keyword>
<feature type="transmembrane region" description="Helical" evidence="8">
    <location>
        <begin position="969"/>
        <end position="990"/>
    </location>
</feature>
<dbReference type="InterPro" id="IPR027417">
    <property type="entry name" value="P-loop_NTPase"/>
</dbReference>
<proteinExistence type="predicted"/>
<feature type="domain" description="RdRp catalytic" evidence="9">
    <location>
        <begin position="1662"/>
        <end position="1796"/>
    </location>
</feature>
<reference evidence="11" key="1">
    <citation type="submission" date="2020-01" db="EMBL/GenBank/DDBJ databases">
        <title>Viral genomes from wild and zoo birds in China.</title>
        <authorList>
            <person name="Lu J."/>
            <person name="Shan T."/>
            <person name="Yang S."/>
            <person name="Zhang W."/>
        </authorList>
    </citation>
    <scope>NUCLEOTIDE SEQUENCE</scope>
    <source>
        <strain evidence="11">Rob180rna1</strain>
    </source>
</reference>
<evidence type="ECO:0000256" key="5">
    <source>
        <dbReference type="ARBA" id="ARBA00022807"/>
    </source>
</evidence>
<dbReference type="SUPFAM" id="SSF50494">
    <property type="entry name" value="Trypsin-like serine proteases"/>
    <property type="match status" value="1"/>
</dbReference>
<dbReference type="EMBL" id="MT138202">
    <property type="protein sequence ID" value="QKN88917.1"/>
    <property type="molecule type" value="Genomic_RNA"/>
</dbReference>
<sequence length="2117" mass="237103">MDPSIGQAQMLTHLAKGELSAYDEEQESLWATVTSLVDAIRVKLTDTITSALSSVLKFCDGYIPAISAIVSAVITLLTSIITLAVQYNSTTVKVALGVGILAALTSFVSNVAILFKAMGSWQPDKAQSAAVELASSIASRVTHEEVVVANALDFKTWITVGVTSLVAVLFAGLGLSGAVTWRDLVTGGNVLESIRKTQNNVSNVADFVLKDVVGLELDKDYPQCLALEDLANRGAALQQSSVAEFVQKPDLLFQLKKYVLEVVTITSRKMTIDSSRRYNTVRQLLVEIYRQLSQKLDAVNAILATKPRQVTVGLMLSGPPGHGKSEFGKYICKRVARALGYPDAPYCLNKKSDGFYEPYGGNAIGVYNEFMALRSEDAILKDLNLILSSDPMNFEAACLEGKSQPCQLKIVFLTANAHNPEIVRVLSEGATRAMWDRIYHIGVNDPKCLGRHHPNVHRKPDFSHLDFTLIKHSSPDNLSHTPISLKDIEDRLVGRCAIAERDYIREVLTAEPIEAVATALMDRSRLLGELLLRHQPYDVVTPNALGREFFITRFQGVPGSGKSTLAEQVAKECSGLFSYDIQYSRCNEEFIPVKTPMIYVLDDWVEESNIELYVPKMNMTHDRSIFILTSNTVFGRTPFYKDMVGSSLRALGSLVGLTTACPWDATWYHAPSGVYRRLGLQGFIRIPGGSVIQTPEHFQKTYNFGENFIVYDAYGRVGNRDEILESIFKSYRLYLTRPTEYTLINGIPPVMKDPAVTIEAPSAFDLISGLRSKKKCMDAYLGRADGFKLIVAPRLRGPSASSQTMVSTWIVVEEPSDDQAVLHSVWSRMCASFGRTFPGESLLLRLTQSNTVYYYENGVAYTYGPEALQDSIPVEIQGDKLIYHRDSQTPIVVTPAQFAAARLYNQFSGPMISCSAAEYRAINRAYIAELSSNRNSQFVSSYLIEEQRAHSKFSSKALWLQASLKAHPIFWIGVSLLSLVCAGGIFYSFIKLAQAIHYYFSSKSETVDNSASPKDSKGFNPARAALRKITPFRNSSSPQDGKGHNPAKRILKRITTHHNAPEYLDDYYSSPTTPKAISDMLFRIKETGESAEWALRDLLNSNPQYQSYIDTTQNNDLIRIRDNMYSLEVQANMLSPSDMIVQPPSDLESLYLSLRKSYVHVSSNDGSCYGIHLQGGIILTVSHLFSVVGESATVRNNGAEFKAHVVSIYRDRDLALVKVTDSRFAPPPVTKRFFVPFQEVQKPKYGFFMRCGTECQLLGGLINYYKTTLYPITSEGNNNYHLSESVIVHVATALGRTRSFIKGGDCGFPLVASTSAGFRLMGIHNGYNQTEKSYYSTVTLEDYEAFIRDATVSPNNDPSDIPLHHIELLDVEHEGLLPLPYVDALEDLRAGSQYEHYSDKLHILGYSPELALRSKPRDQHFELEVPGMITERLTLPAAYTMNRVEDTSLLAVNSGGYPDPLFTQCLKYDKSKVPTYSPQILDEACGLVMQECVSRYGGCRFLRLHETLNGVSGGSLPPIDSRTSGGPLLKLVYKIHTKAPVLNTITTPYGKDVITFANTPPGKMVRSHFESYKAALIDDNIPPILFSKDCAKVELIDAEKAIAGKVRLFNEVDFSINLLFRSFFGDFTSKIMDKHLDAPIRMGMNPYVASTAIQRQFNEIDGNLVSTDFSSFDKQLPLELIQAFCWIVSRCMTGTHMPWQDLEDIYFNLAKSLTYVIHSCRGHIYLVDRGNESGTFVTTPLNSISVDILTTYTLVRKWQTIFKFTPSLSELNQHSRKAILGDDRSLKISSQLPVSQEDLIEDSKLFCLKCTPAKTESGLDFCSRALHWDERWQVSWPALKIASVTSQLHWTTSFSEKQLLENCDNAIFEAALHPEPKIFIDVLSDALSILRQYDVPYDHLKFHSRDLIRRRFLAVVRQTSELDIIKAHIDREERDNPVEHIIKVQRTYDVKEMLAAERIAEKNLDYKFLRQSLRDFDLSQLTIDVETNPVGYLLEILQCKQLHTRIGEDFEKVNNGWLCTLYLFGESATACAPNKKRSKTLAYRALFDKLYGGIVSSDTKRIEQKSYHNSAESINDLLVQQTLPDSKESYCDRAIEQLFSKQLIEFNARPPDVHLQQ</sequence>
<keyword evidence="6" id="KW-0067">ATP-binding</keyword>
<dbReference type="Pfam" id="PF00680">
    <property type="entry name" value="RdRP_1"/>
    <property type="match status" value="1"/>
</dbReference>
<dbReference type="Pfam" id="PF00910">
    <property type="entry name" value="RNA_helicase"/>
    <property type="match status" value="1"/>
</dbReference>
<name>A0A6M9ZAA2_9VIRU</name>
<evidence type="ECO:0008006" key="12">
    <source>
        <dbReference type="Google" id="ProtNLM"/>
    </source>
</evidence>
<keyword evidence="5" id="KW-0645">Protease</keyword>
<evidence type="ECO:0000256" key="2">
    <source>
        <dbReference type="ARBA" id="ARBA00022695"/>
    </source>
</evidence>
<feature type="transmembrane region" description="Helical" evidence="8">
    <location>
        <begin position="94"/>
        <end position="115"/>
    </location>
</feature>
<dbReference type="GO" id="GO:0008234">
    <property type="term" value="F:cysteine-type peptidase activity"/>
    <property type="evidence" value="ECO:0007669"/>
    <property type="project" value="UniProtKB-KW"/>
</dbReference>
<evidence type="ECO:0000256" key="1">
    <source>
        <dbReference type="ARBA" id="ARBA00022679"/>
    </source>
</evidence>
<dbReference type="InterPro" id="IPR043502">
    <property type="entry name" value="DNA/RNA_pol_sf"/>
</dbReference>
<dbReference type="PROSITE" id="PS51218">
    <property type="entry name" value="SF3_HELICASE_2"/>
    <property type="match status" value="1"/>
</dbReference>
<accession>A0A6M9ZAA2</accession>
<evidence type="ECO:0000256" key="3">
    <source>
        <dbReference type="ARBA" id="ARBA00022741"/>
    </source>
</evidence>
<organism evidence="11">
    <name type="scientific">Riboviria sp</name>
    <dbReference type="NCBI Taxonomy" id="2585031"/>
    <lineage>
        <taxon>Viruses</taxon>
        <taxon>Riboviria</taxon>
    </lineage>
</organism>
<dbReference type="Gene3D" id="2.40.10.10">
    <property type="entry name" value="Trypsin-like serine proteases"/>
    <property type="match status" value="1"/>
</dbReference>
<evidence type="ECO:0000256" key="7">
    <source>
        <dbReference type="ARBA" id="ARBA00022953"/>
    </source>
</evidence>
<evidence type="ECO:0000259" key="9">
    <source>
        <dbReference type="PROSITE" id="PS50507"/>
    </source>
</evidence>
<dbReference type="CDD" id="cd01699">
    <property type="entry name" value="RNA_dep_RNAP"/>
    <property type="match status" value="1"/>
</dbReference>
<keyword evidence="8" id="KW-1133">Transmembrane helix</keyword>
<dbReference type="InterPro" id="IPR009003">
    <property type="entry name" value="Peptidase_S1_PA"/>
</dbReference>
<keyword evidence="2" id="KW-0548">Nucleotidyltransferase</keyword>
<feature type="domain" description="SF3 helicase" evidence="10">
    <location>
        <begin position="292"/>
        <end position="456"/>
    </location>
</feature>
<dbReference type="PROSITE" id="PS50507">
    <property type="entry name" value="RDRP_SSRNA_POS"/>
    <property type="match status" value="1"/>
</dbReference>
<keyword evidence="4" id="KW-0378">Hydrolase</keyword>
<evidence type="ECO:0000256" key="4">
    <source>
        <dbReference type="ARBA" id="ARBA00022801"/>
    </source>
</evidence>
<evidence type="ECO:0000259" key="10">
    <source>
        <dbReference type="PROSITE" id="PS51218"/>
    </source>
</evidence>
<dbReference type="InterPro" id="IPR043128">
    <property type="entry name" value="Rev_trsase/Diguanyl_cyclase"/>
</dbReference>
<dbReference type="SUPFAM" id="SSF52540">
    <property type="entry name" value="P-loop containing nucleoside triphosphate hydrolases"/>
    <property type="match status" value="1"/>
</dbReference>
<keyword evidence="8" id="KW-0812">Transmembrane</keyword>
<evidence type="ECO:0000256" key="6">
    <source>
        <dbReference type="ARBA" id="ARBA00022840"/>
    </source>
</evidence>
<dbReference type="Gene3D" id="3.30.70.270">
    <property type="match status" value="1"/>
</dbReference>
<keyword evidence="3" id="KW-0547">Nucleotide-binding</keyword>
<dbReference type="GO" id="GO:0039694">
    <property type="term" value="P:viral RNA genome replication"/>
    <property type="evidence" value="ECO:0007669"/>
    <property type="project" value="InterPro"/>
</dbReference>
<dbReference type="GO" id="GO:0003968">
    <property type="term" value="F:RNA-directed RNA polymerase activity"/>
    <property type="evidence" value="ECO:0007669"/>
    <property type="project" value="InterPro"/>
</dbReference>
<dbReference type="InterPro" id="IPR014759">
    <property type="entry name" value="Helicase_SF3_ssRNA_vir"/>
</dbReference>
<dbReference type="GO" id="GO:0003724">
    <property type="term" value="F:RNA helicase activity"/>
    <property type="evidence" value="ECO:0007669"/>
    <property type="project" value="InterPro"/>
</dbReference>
<dbReference type="SUPFAM" id="SSF56672">
    <property type="entry name" value="DNA/RNA polymerases"/>
    <property type="match status" value="1"/>
</dbReference>
<keyword evidence="1" id="KW-0808">Transferase</keyword>
<keyword evidence="8" id="KW-0472">Membrane</keyword>
<dbReference type="GO" id="GO:0003723">
    <property type="term" value="F:RNA binding"/>
    <property type="evidence" value="ECO:0007669"/>
    <property type="project" value="InterPro"/>
</dbReference>
<dbReference type="GO" id="GO:0005524">
    <property type="term" value="F:ATP binding"/>
    <property type="evidence" value="ECO:0007669"/>
    <property type="project" value="UniProtKB-KW"/>
</dbReference>
<evidence type="ECO:0000313" key="11">
    <source>
        <dbReference type="EMBL" id="QKN88917.1"/>
    </source>
</evidence>
<dbReference type="InterPro" id="IPR000605">
    <property type="entry name" value="Helicase_SF3_ssDNA/RNA_vir"/>
</dbReference>
<keyword evidence="7" id="KW-0693">Viral RNA replication</keyword>
<evidence type="ECO:0000256" key="8">
    <source>
        <dbReference type="SAM" id="Phobius"/>
    </source>
</evidence>
<protein>
    <recommendedName>
        <fullName evidence="12">Genome polyprotein</fullName>
    </recommendedName>
</protein>